<dbReference type="EMBL" id="FWXV01000002">
    <property type="protein sequence ID" value="SMC99833.1"/>
    <property type="molecule type" value="Genomic_DNA"/>
</dbReference>
<reference evidence="4 5" key="1">
    <citation type="submission" date="2017-04" db="EMBL/GenBank/DDBJ databases">
        <authorList>
            <person name="Afonso C.L."/>
            <person name="Miller P.J."/>
            <person name="Scott M.A."/>
            <person name="Spackman E."/>
            <person name="Goraichik I."/>
            <person name="Dimitrov K.M."/>
            <person name="Suarez D.L."/>
            <person name="Swayne D.E."/>
        </authorList>
    </citation>
    <scope>NUCLEOTIDE SEQUENCE [LARGE SCALE GENOMIC DNA]</scope>
    <source>
        <strain evidence="4 5">DSM 43828</strain>
    </source>
</reference>
<evidence type="ECO:0000256" key="3">
    <source>
        <dbReference type="SAM" id="SignalP"/>
    </source>
</evidence>
<keyword evidence="1" id="KW-0175">Coiled coil</keyword>
<feature type="chain" id="PRO_5010727133" description="Ig-like domain (Group 3)" evidence="3">
    <location>
        <begin position="25"/>
        <end position="272"/>
    </location>
</feature>
<feature type="region of interest" description="Disordered" evidence="2">
    <location>
        <begin position="126"/>
        <end position="151"/>
    </location>
</feature>
<evidence type="ECO:0000313" key="4">
    <source>
        <dbReference type="EMBL" id="SMC99833.1"/>
    </source>
</evidence>
<feature type="signal peptide" evidence="3">
    <location>
        <begin position="1"/>
        <end position="24"/>
    </location>
</feature>
<protein>
    <recommendedName>
        <fullName evidence="6">Ig-like domain (Group 3)</fullName>
    </recommendedName>
</protein>
<dbReference type="AlphaFoldDB" id="A0A1W2DR06"/>
<gene>
    <name evidence="4" type="ORF">SAMN05661093_03729</name>
</gene>
<evidence type="ECO:0000256" key="1">
    <source>
        <dbReference type="SAM" id="Coils"/>
    </source>
</evidence>
<evidence type="ECO:0000256" key="2">
    <source>
        <dbReference type="SAM" id="MobiDB-lite"/>
    </source>
</evidence>
<evidence type="ECO:0008006" key="6">
    <source>
        <dbReference type="Google" id="ProtNLM"/>
    </source>
</evidence>
<name>A0A1W2DR06_KIBAR</name>
<proteinExistence type="predicted"/>
<evidence type="ECO:0000313" key="5">
    <source>
        <dbReference type="Proteomes" id="UP000192674"/>
    </source>
</evidence>
<organism evidence="4 5">
    <name type="scientific">Kibdelosporangium aridum</name>
    <dbReference type="NCBI Taxonomy" id="2030"/>
    <lineage>
        <taxon>Bacteria</taxon>
        <taxon>Bacillati</taxon>
        <taxon>Actinomycetota</taxon>
        <taxon>Actinomycetes</taxon>
        <taxon>Pseudonocardiales</taxon>
        <taxon>Pseudonocardiaceae</taxon>
        <taxon>Kibdelosporangium</taxon>
    </lineage>
</organism>
<feature type="region of interest" description="Disordered" evidence="2">
    <location>
        <begin position="236"/>
        <end position="272"/>
    </location>
</feature>
<accession>A0A1W2DR06</accession>
<dbReference type="Proteomes" id="UP000192674">
    <property type="component" value="Unassembled WGS sequence"/>
</dbReference>
<sequence>MGLLSRAVLIGVSAAVLAAPAALATPATGTPETGAEQPQSDVKERIAKYKKRVEQIEADLKDAVKAVDAATSKAEAQKAKAAAEKVKAAADALDKELQAFLDSPDLKEHQDRIAVGQVMHRAHEASKAADAAITKAQKKIDDDQPTPPVPAADIAVEPQSAGRGGIVAIVVFCPEGKVSNFASDALNIVAESRFEDGPITAIGAIVKEDAAPGKHTVTASCDSQKLTTSFTVTADAPVQSKPPTSDDVRRKSVVKPKGKIETGGGATALQTV</sequence>
<feature type="coiled-coil region" evidence="1">
    <location>
        <begin position="39"/>
        <end position="96"/>
    </location>
</feature>
<keyword evidence="3" id="KW-0732">Signal</keyword>
<keyword evidence="5" id="KW-1185">Reference proteome</keyword>